<dbReference type="Pfam" id="PF02770">
    <property type="entry name" value="Acyl-CoA_dh_M"/>
    <property type="match status" value="1"/>
</dbReference>
<evidence type="ECO:0000256" key="3">
    <source>
        <dbReference type="ARBA" id="ARBA00022630"/>
    </source>
</evidence>
<name>A0A975HD61_9SPHN</name>
<comment type="similarity">
    <text evidence="2 6">Belongs to the acyl-CoA dehydrogenase family.</text>
</comment>
<dbReference type="InterPro" id="IPR036250">
    <property type="entry name" value="AcylCo_DH-like_C"/>
</dbReference>
<dbReference type="SUPFAM" id="SSF56645">
    <property type="entry name" value="Acyl-CoA dehydrogenase NM domain-like"/>
    <property type="match status" value="1"/>
</dbReference>
<evidence type="ECO:0000256" key="2">
    <source>
        <dbReference type="ARBA" id="ARBA00009347"/>
    </source>
</evidence>
<dbReference type="Pfam" id="PF00441">
    <property type="entry name" value="Acyl-CoA_dh_1"/>
    <property type="match status" value="1"/>
</dbReference>
<dbReference type="InterPro" id="IPR009075">
    <property type="entry name" value="AcylCo_DH/oxidase_C"/>
</dbReference>
<dbReference type="InterPro" id="IPR009100">
    <property type="entry name" value="AcylCoA_DH/oxidase_NM_dom_sf"/>
</dbReference>
<dbReference type="InterPro" id="IPR052161">
    <property type="entry name" value="Mycobact_Acyl-CoA_DH"/>
</dbReference>
<comment type="cofactor">
    <cofactor evidence="1 6">
        <name>FAD</name>
        <dbReference type="ChEBI" id="CHEBI:57692"/>
    </cofactor>
</comment>
<keyword evidence="4 6" id="KW-0274">FAD</keyword>
<evidence type="ECO:0000259" key="9">
    <source>
        <dbReference type="Pfam" id="PF02771"/>
    </source>
</evidence>
<dbReference type="GO" id="GO:0016627">
    <property type="term" value="F:oxidoreductase activity, acting on the CH-CH group of donors"/>
    <property type="evidence" value="ECO:0007669"/>
    <property type="project" value="InterPro"/>
</dbReference>
<dbReference type="SUPFAM" id="SSF47203">
    <property type="entry name" value="Acyl-CoA dehydrogenase C-terminal domain-like"/>
    <property type="match status" value="1"/>
</dbReference>
<dbReference type="PANTHER" id="PTHR43292:SF3">
    <property type="entry name" value="ACYL-COA DEHYDROGENASE FADE29"/>
    <property type="match status" value="1"/>
</dbReference>
<reference evidence="10" key="2">
    <citation type="submission" date="2021-04" db="EMBL/GenBank/DDBJ databases">
        <title>Isolation and genomic analysis of the ibuprofen-degrading bacterium Sphingomonas strain MPO218.</title>
        <authorList>
            <person name="Aulestia M."/>
            <person name="Flores A."/>
            <person name="Mangas E.L."/>
            <person name="Perez-Pulido A.J."/>
            <person name="Santero E."/>
            <person name="Camacho E.M."/>
        </authorList>
    </citation>
    <scope>NUCLEOTIDE SEQUENCE</scope>
    <source>
        <strain evidence="10">MPO218</strain>
    </source>
</reference>
<feature type="domain" description="Acyl-CoA dehydrogenase/oxidase C-terminal" evidence="7">
    <location>
        <begin position="233"/>
        <end position="385"/>
    </location>
</feature>
<dbReference type="RefSeq" id="WP_208631505.1">
    <property type="nucleotide sequence ID" value="NZ_CP059319.1"/>
</dbReference>
<organism evidence="10 11">
    <name type="scientific">Rhizorhabdus wittichii</name>
    <dbReference type="NCBI Taxonomy" id="160791"/>
    <lineage>
        <taxon>Bacteria</taxon>
        <taxon>Pseudomonadati</taxon>
        <taxon>Pseudomonadota</taxon>
        <taxon>Alphaproteobacteria</taxon>
        <taxon>Sphingomonadales</taxon>
        <taxon>Sphingomonadaceae</taxon>
        <taxon>Rhizorhabdus</taxon>
    </lineage>
</organism>
<dbReference type="PANTHER" id="PTHR43292">
    <property type="entry name" value="ACYL-COA DEHYDROGENASE"/>
    <property type="match status" value="1"/>
</dbReference>
<evidence type="ECO:0000256" key="6">
    <source>
        <dbReference type="RuleBase" id="RU362125"/>
    </source>
</evidence>
<evidence type="ECO:0000313" key="11">
    <source>
        <dbReference type="Proteomes" id="UP000664914"/>
    </source>
</evidence>
<feature type="domain" description="Acyl-CoA oxidase/dehydrogenase middle" evidence="8">
    <location>
        <begin position="127"/>
        <end position="218"/>
    </location>
</feature>
<proteinExistence type="inferred from homology"/>
<dbReference type="Gene3D" id="1.10.540.10">
    <property type="entry name" value="Acyl-CoA dehydrogenase/oxidase, N-terminal domain"/>
    <property type="match status" value="1"/>
</dbReference>
<dbReference type="InterPro" id="IPR037069">
    <property type="entry name" value="AcylCoA_DH/ox_N_sf"/>
</dbReference>
<evidence type="ECO:0000259" key="7">
    <source>
        <dbReference type="Pfam" id="PF00441"/>
    </source>
</evidence>
<dbReference type="Proteomes" id="UP000664914">
    <property type="component" value="Chromosome"/>
</dbReference>
<evidence type="ECO:0000259" key="8">
    <source>
        <dbReference type="Pfam" id="PF02770"/>
    </source>
</evidence>
<dbReference type="Gene3D" id="2.40.110.10">
    <property type="entry name" value="Butyryl-CoA Dehydrogenase, subunit A, domain 2"/>
    <property type="match status" value="1"/>
</dbReference>
<gene>
    <name evidence="10" type="ORF">HRJ34_13595</name>
</gene>
<dbReference type="AlphaFoldDB" id="A0A975HD61"/>
<sequence>MKLGFSPEEEAFRAEAAAWLQAELSGPFADLRGITSLTAAPDRRRAWERRLGEARWGCIGWPEAYGGRDATLAEQVIFAEEYARAGAPPRLNHIGVELAGPTILAFGSDEQKARLLPPIARGEQLWCQGYSEPNAGSDLANVRTRAWRDGGDWVIEGQKVWTSLAQFSDWIFVVARTEPGSKGPKGLSFLLVPIDQPGVTVRPIRQITGDAEFNETFFDGARTAAANILGEPGQGWQVAMALLGFERGVSTLAQQMGFRNELDAVIRAAKTNGAARDPLIRQRIAKAEIGLRLMRYGALRMLSSGTGGAEGNGNGAAALTYKIQWASWRRSLGELAIDVLGIAGEIGEGPDYGFGELSTLFLYSRADTIYGGTNQIQRNIIAERALGLPREPRGDIG</sequence>
<accession>A0A975HD61</accession>
<dbReference type="InterPro" id="IPR046373">
    <property type="entry name" value="Acyl-CoA_Oxase/DH_mid-dom_sf"/>
</dbReference>
<evidence type="ECO:0000256" key="5">
    <source>
        <dbReference type="ARBA" id="ARBA00023002"/>
    </source>
</evidence>
<dbReference type="GO" id="GO:0005886">
    <property type="term" value="C:plasma membrane"/>
    <property type="evidence" value="ECO:0007669"/>
    <property type="project" value="TreeGrafter"/>
</dbReference>
<feature type="domain" description="Acyl-CoA dehydrogenase/oxidase N-terminal" evidence="9">
    <location>
        <begin position="6"/>
        <end position="123"/>
    </location>
</feature>
<dbReference type="InterPro" id="IPR013786">
    <property type="entry name" value="AcylCoA_DH/ox_N"/>
</dbReference>
<keyword evidence="5 6" id="KW-0560">Oxidoreductase</keyword>
<dbReference type="Gene3D" id="1.20.140.10">
    <property type="entry name" value="Butyryl-CoA Dehydrogenase, subunit A, domain 3"/>
    <property type="match status" value="1"/>
</dbReference>
<evidence type="ECO:0000256" key="4">
    <source>
        <dbReference type="ARBA" id="ARBA00022827"/>
    </source>
</evidence>
<keyword evidence="3 6" id="KW-0285">Flavoprotein</keyword>
<dbReference type="GO" id="GO:0050660">
    <property type="term" value="F:flavin adenine dinucleotide binding"/>
    <property type="evidence" value="ECO:0007669"/>
    <property type="project" value="InterPro"/>
</dbReference>
<dbReference type="EMBL" id="CP059319">
    <property type="protein sequence ID" value="QTH19424.1"/>
    <property type="molecule type" value="Genomic_DNA"/>
</dbReference>
<reference evidence="10" key="1">
    <citation type="submission" date="2020-07" db="EMBL/GenBank/DDBJ databases">
        <authorList>
            <person name="Camacho E."/>
        </authorList>
    </citation>
    <scope>NUCLEOTIDE SEQUENCE</scope>
    <source>
        <strain evidence="10">MPO218</strain>
    </source>
</reference>
<dbReference type="Pfam" id="PF02771">
    <property type="entry name" value="Acyl-CoA_dh_N"/>
    <property type="match status" value="1"/>
</dbReference>
<evidence type="ECO:0000256" key="1">
    <source>
        <dbReference type="ARBA" id="ARBA00001974"/>
    </source>
</evidence>
<dbReference type="InterPro" id="IPR006091">
    <property type="entry name" value="Acyl-CoA_Oxase/DH_mid-dom"/>
</dbReference>
<protein>
    <submittedName>
        <fullName evidence="10">Acyl-CoA dehydrogenase family protein</fullName>
    </submittedName>
</protein>
<evidence type="ECO:0000313" key="10">
    <source>
        <dbReference type="EMBL" id="QTH19424.1"/>
    </source>
</evidence>